<dbReference type="GO" id="GO:0016780">
    <property type="term" value="F:phosphotransferase activity, for other substituted phosphate groups"/>
    <property type="evidence" value="ECO:0007669"/>
    <property type="project" value="TreeGrafter"/>
</dbReference>
<feature type="domain" description="Bacterial sugar transferase" evidence="4">
    <location>
        <begin position="26"/>
        <end position="208"/>
    </location>
</feature>
<evidence type="ECO:0000256" key="1">
    <source>
        <dbReference type="ARBA" id="ARBA00006464"/>
    </source>
</evidence>
<protein>
    <recommendedName>
        <fullName evidence="4">Bacterial sugar transferase domain-containing protein</fullName>
    </recommendedName>
</protein>
<keyword evidence="2" id="KW-0270">Exopolysaccharide synthesis</keyword>
<evidence type="ECO:0000256" key="3">
    <source>
        <dbReference type="SAM" id="Phobius"/>
    </source>
</evidence>
<dbReference type="InterPro" id="IPR003362">
    <property type="entry name" value="Bact_transf"/>
</dbReference>
<keyword evidence="3" id="KW-1133">Transmembrane helix</keyword>
<evidence type="ECO:0000313" key="5">
    <source>
        <dbReference type="EMBL" id="API61051.1"/>
    </source>
</evidence>
<dbReference type="PANTHER" id="PTHR30576:SF0">
    <property type="entry name" value="UNDECAPRENYL-PHOSPHATE N-ACETYLGALACTOSAMINYL 1-PHOSPHATE TRANSFERASE-RELATED"/>
    <property type="match status" value="1"/>
</dbReference>
<accession>A0A1L3ZZI9</accession>
<name>A0A1L3ZZI9_9SPHN</name>
<dbReference type="STRING" id="1921510.BSL82_08995"/>
<dbReference type="PANTHER" id="PTHR30576">
    <property type="entry name" value="COLANIC BIOSYNTHESIS UDP-GLUCOSE LIPID CARRIER TRANSFERASE"/>
    <property type="match status" value="1"/>
</dbReference>
<feature type="transmembrane region" description="Helical" evidence="3">
    <location>
        <begin position="31"/>
        <end position="55"/>
    </location>
</feature>
<dbReference type="Proteomes" id="UP000182063">
    <property type="component" value="Chromosome"/>
</dbReference>
<evidence type="ECO:0000256" key="2">
    <source>
        <dbReference type="ARBA" id="ARBA00023169"/>
    </source>
</evidence>
<reference evidence="6" key="1">
    <citation type="submission" date="2016-11" db="EMBL/GenBank/DDBJ databases">
        <title>Complete Genome Sequence of alachlor-degrading Sphingomonas sp. strain JJ-A5.</title>
        <authorList>
            <person name="Lee H."/>
            <person name="Ka J.-O."/>
        </authorList>
    </citation>
    <scope>NUCLEOTIDE SEQUENCE [LARGE SCALE GENOMIC DNA]</scope>
    <source>
        <strain evidence="6">JJ-A5</strain>
    </source>
</reference>
<comment type="similarity">
    <text evidence="1">Belongs to the bacterial sugar transferase family.</text>
</comment>
<dbReference type="GO" id="GO:0000271">
    <property type="term" value="P:polysaccharide biosynthetic process"/>
    <property type="evidence" value="ECO:0007669"/>
    <property type="project" value="UniProtKB-KW"/>
</dbReference>
<dbReference type="KEGG" id="sphj:BSL82_08995"/>
<dbReference type="AlphaFoldDB" id="A0A1L3ZZI9"/>
<sequence>MNREIETKPKVDEKSIGGTHIFWASKRAVDIGSALIALPFVAMVAMVIAILNPLFNPGRLLFRQERMGMHGKPFTAYKFRSMTEAHRIDRGPYDGIESERITRLGSLLRRLRVDELPQFWNILRGDMSLIGPRPDYYPHAVVYCHDIPNYSNRHLVRPGITGLAQVRSGYAACARSVATKVGDDLNYIRDASWKIELAIVRSTIGVILSGFGHK</sequence>
<keyword evidence="6" id="KW-1185">Reference proteome</keyword>
<dbReference type="Pfam" id="PF02397">
    <property type="entry name" value="Bac_transf"/>
    <property type="match status" value="1"/>
</dbReference>
<keyword evidence="3" id="KW-0812">Transmembrane</keyword>
<evidence type="ECO:0000313" key="6">
    <source>
        <dbReference type="Proteomes" id="UP000182063"/>
    </source>
</evidence>
<gene>
    <name evidence="5" type="ORF">BSL82_08995</name>
</gene>
<evidence type="ECO:0000259" key="4">
    <source>
        <dbReference type="Pfam" id="PF02397"/>
    </source>
</evidence>
<proteinExistence type="inferred from homology"/>
<keyword evidence="3" id="KW-0472">Membrane</keyword>
<dbReference type="EMBL" id="CP018221">
    <property type="protein sequence ID" value="API61051.1"/>
    <property type="molecule type" value="Genomic_DNA"/>
</dbReference>
<organism evidence="5 6">
    <name type="scientific">Tardibacter chloracetimidivorans</name>
    <dbReference type="NCBI Taxonomy" id="1921510"/>
    <lineage>
        <taxon>Bacteria</taxon>
        <taxon>Pseudomonadati</taxon>
        <taxon>Pseudomonadota</taxon>
        <taxon>Alphaproteobacteria</taxon>
        <taxon>Sphingomonadales</taxon>
        <taxon>Sphingomonadaceae</taxon>
        <taxon>Tardibacter</taxon>
    </lineage>
</organism>